<dbReference type="PANTHER" id="PTHR11644:SF2">
    <property type="entry name" value="CYTIDINE DEAMINASE"/>
    <property type="match status" value="1"/>
</dbReference>
<dbReference type="GO" id="GO:0055086">
    <property type="term" value="P:nucleobase-containing small molecule metabolic process"/>
    <property type="evidence" value="ECO:0007669"/>
    <property type="project" value="UniProtKB-ARBA"/>
</dbReference>
<keyword evidence="5 11" id="KW-0479">Metal-binding</keyword>
<reference evidence="17" key="2">
    <citation type="submission" date="2016-06" db="UniProtKB">
        <authorList>
            <consortium name="WormBaseParasite"/>
        </authorList>
    </citation>
    <scope>IDENTIFICATION</scope>
</reference>
<evidence type="ECO:0000256" key="4">
    <source>
        <dbReference type="ARBA" id="ARBA00012783"/>
    </source>
</evidence>
<evidence type="ECO:0000256" key="12">
    <source>
        <dbReference type="RuleBase" id="RU364006"/>
    </source>
</evidence>
<comment type="catalytic activity">
    <reaction evidence="9 12">
        <text>cytidine + H2O + H(+) = uridine + NH4(+)</text>
        <dbReference type="Rhea" id="RHEA:16069"/>
        <dbReference type="ChEBI" id="CHEBI:15377"/>
        <dbReference type="ChEBI" id="CHEBI:15378"/>
        <dbReference type="ChEBI" id="CHEBI:16704"/>
        <dbReference type="ChEBI" id="CHEBI:17562"/>
        <dbReference type="ChEBI" id="CHEBI:28938"/>
        <dbReference type="EC" id="3.5.4.5"/>
    </reaction>
</comment>
<comment type="function">
    <text evidence="2 12">This enzyme scavenges exogenous and endogenous cytidine and 2'-deoxycytidine for UMP synthesis.</text>
</comment>
<evidence type="ECO:0000256" key="9">
    <source>
        <dbReference type="ARBA" id="ARBA00049558"/>
    </source>
</evidence>
<dbReference type="PROSITE" id="PS51747">
    <property type="entry name" value="CYT_DCMP_DEAMINASES_2"/>
    <property type="match status" value="1"/>
</dbReference>
<keyword evidence="7 11" id="KW-0862">Zinc</keyword>
<dbReference type="Proteomes" id="UP000275846">
    <property type="component" value="Unassembled WGS sequence"/>
</dbReference>
<evidence type="ECO:0000313" key="16">
    <source>
        <dbReference type="Proteomes" id="UP000275846"/>
    </source>
</evidence>
<name>A0A0X3P6U7_SCHSO</name>
<dbReference type="CDD" id="cd01283">
    <property type="entry name" value="cytidine_deaminase"/>
    <property type="match status" value="1"/>
</dbReference>
<evidence type="ECO:0000313" key="15">
    <source>
        <dbReference type="EMBL" id="VDL97399.1"/>
    </source>
</evidence>
<dbReference type="InterPro" id="IPR002125">
    <property type="entry name" value="CMP_dCMP_dom"/>
</dbReference>
<comment type="similarity">
    <text evidence="3 12">Belongs to the cytidine and deoxycytidylate deaminase family.</text>
</comment>
<evidence type="ECO:0000256" key="11">
    <source>
        <dbReference type="PIRSR" id="PIRSR606262-3"/>
    </source>
</evidence>
<dbReference type="OrthoDB" id="414540at2759"/>
<keyword evidence="6 12" id="KW-0378">Hydrolase</keyword>
<comment type="catalytic activity">
    <reaction evidence="12">
        <text>2'-deoxycytidine + H2O + H(+) = 2'-deoxyuridine + NH4(+)</text>
        <dbReference type="Rhea" id="RHEA:13433"/>
        <dbReference type="ChEBI" id="CHEBI:15377"/>
        <dbReference type="ChEBI" id="CHEBI:15378"/>
        <dbReference type="ChEBI" id="CHEBI:15698"/>
        <dbReference type="ChEBI" id="CHEBI:16450"/>
        <dbReference type="ChEBI" id="CHEBI:28938"/>
        <dbReference type="EC" id="3.5.4.5"/>
    </reaction>
</comment>
<dbReference type="GO" id="GO:0008270">
    <property type="term" value="F:zinc ion binding"/>
    <property type="evidence" value="ECO:0007669"/>
    <property type="project" value="UniProtKB-UniRule"/>
</dbReference>
<dbReference type="SUPFAM" id="SSF53927">
    <property type="entry name" value="Cytidine deaminase-like"/>
    <property type="match status" value="1"/>
</dbReference>
<evidence type="ECO:0000256" key="3">
    <source>
        <dbReference type="ARBA" id="ARBA00006576"/>
    </source>
</evidence>
<gene>
    <name evidence="14" type="primary">CDD</name>
    <name evidence="15" type="ORF">SSLN_LOCUS11014</name>
    <name evidence="14" type="ORF">TR58895</name>
</gene>
<feature type="binding site" evidence="11">
    <location>
        <position position="96"/>
    </location>
    <ligand>
        <name>Zn(2+)</name>
        <dbReference type="ChEBI" id="CHEBI:29105"/>
        <note>catalytic</note>
    </ligand>
</feature>
<dbReference type="EMBL" id="UYSU01036236">
    <property type="protein sequence ID" value="VDL97399.1"/>
    <property type="molecule type" value="Genomic_DNA"/>
</dbReference>
<evidence type="ECO:0000313" key="14">
    <source>
        <dbReference type="EMBL" id="JAP47363.1"/>
    </source>
</evidence>
<reference evidence="15 16" key="3">
    <citation type="submission" date="2018-11" db="EMBL/GenBank/DDBJ databases">
        <authorList>
            <consortium name="Pathogen Informatics"/>
        </authorList>
    </citation>
    <scope>NUCLEOTIDE SEQUENCE [LARGE SCALE GENOMIC DNA]</scope>
    <source>
        <strain evidence="15 16">NST_G2</strain>
    </source>
</reference>
<dbReference type="InterPro" id="IPR050202">
    <property type="entry name" value="Cyt/Deoxycyt_deaminase"/>
</dbReference>
<dbReference type="InterPro" id="IPR006262">
    <property type="entry name" value="Cyt_deam_tetra"/>
</dbReference>
<dbReference type="STRING" id="70667.A0A0X3P6U7"/>
<evidence type="ECO:0000259" key="13">
    <source>
        <dbReference type="PROSITE" id="PS51747"/>
    </source>
</evidence>
<evidence type="ECO:0000256" key="10">
    <source>
        <dbReference type="PIRSR" id="PIRSR606262-1"/>
    </source>
</evidence>
<feature type="active site" description="Proton donor" evidence="10">
    <location>
        <position position="62"/>
    </location>
</feature>
<dbReference type="NCBIfam" id="NF004064">
    <property type="entry name" value="PRK05578.1"/>
    <property type="match status" value="1"/>
</dbReference>
<dbReference type="AlphaFoldDB" id="A0A0X3P6U7"/>
<accession>A0A0X3P6U7</accession>
<dbReference type="GO" id="GO:0004126">
    <property type="term" value="F:cytidine deaminase activity"/>
    <property type="evidence" value="ECO:0007669"/>
    <property type="project" value="UniProtKB-UniRule"/>
</dbReference>
<evidence type="ECO:0000256" key="2">
    <source>
        <dbReference type="ARBA" id="ARBA00003949"/>
    </source>
</evidence>
<dbReference type="Gene3D" id="3.40.140.10">
    <property type="entry name" value="Cytidine Deaminase, domain 2"/>
    <property type="match status" value="1"/>
</dbReference>
<dbReference type="EC" id="3.5.4.5" evidence="4 12"/>
<evidence type="ECO:0000256" key="7">
    <source>
        <dbReference type="ARBA" id="ARBA00022833"/>
    </source>
</evidence>
<evidence type="ECO:0000256" key="6">
    <source>
        <dbReference type="ARBA" id="ARBA00022801"/>
    </source>
</evidence>
<proteinExistence type="inferred from homology"/>
<reference evidence="14" key="1">
    <citation type="submission" date="2016-01" db="EMBL/GenBank/DDBJ databases">
        <title>Reference transcriptome for the parasite Schistocephalus solidus: insights into the molecular evolution of parasitism.</title>
        <authorList>
            <person name="Hebert F.O."/>
            <person name="Grambauer S."/>
            <person name="Barber I."/>
            <person name="Landry C.R."/>
            <person name="Aubin-Horth N."/>
        </authorList>
    </citation>
    <scope>NUCLEOTIDE SEQUENCE</scope>
</reference>
<evidence type="ECO:0000256" key="1">
    <source>
        <dbReference type="ARBA" id="ARBA00001947"/>
    </source>
</evidence>
<dbReference type="GO" id="GO:0072527">
    <property type="term" value="P:pyrimidine-containing compound metabolic process"/>
    <property type="evidence" value="ECO:0007669"/>
    <property type="project" value="UniProtKB-ARBA"/>
</dbReference>
<dbReference type="PANTHER" id="PTHR11644">
    <property type="entry name" value="CYTIDINE DEAMINASE"/>
    <property type="match status" value="1"/>
</dbReference>
<feature type="binding site" evidence="11">
    <location>
        <position position="93"/>
    </location>
    <ligand>
        <name>Zn(2+)</name>
        <dbReference type="ChEBI" id="CHEBI:29105"/>
        <note>catalytic</note>
    </ligand>
</feature>
<feature type="domain" description="CMP/dCMP-type deaminase" evidence="13">
    <location>
        <begin position="8"/>
        <end position="136"/>
    </location>
</feature>
<dbReference type="GO" id="GO:0005829">
    <property type="term" value="C:cytosol"/>
    <property type="evidence" value="ECO:0007669"/>
    <property type="project" value="TreeGrafter"/>
</dbReference>
<dbReference type="Pfam" id="PF00383">
    <property type="entry name" value="dCMP_cyt_deam_1"/>
    <property type="match status" value="1"/>
</dbReference>
<keyword evidence="16" id="KW-1185">Reference proteome</keyword>
<dbReference type="FunFam" id="3.40.140.10:FF:000008">
    <property type="entry name" value="Cytidine deaminase"/>
    <property type="match status" value="1"/>
</dbReference>
<feature type="binding site" evidence="11">
    <location>
        <position position="60"/>
    </location>
    <ligand>
        <name>Zn(2+)</name>
        <dbReference type="ChEBI" id="CHEBI:29105"/>
        <note>catalytic</note>
    </ligand>
</feature>
<protein>
    <recommendedName>
        <fullName evidence="4 12">Cytidine deaminase</fullName>
        <ecNumber evidence="4 12">3.5.4.5</ecNumber>
    </recommendedName>
    <alternativeName>
        <fullName evidence="8 12">Cytidine aminohydrolase</fullName>
    </alternativeName>
</protein>
<evidence type="ECO:0000256" key="5">
    <source>
        <dbReference type="ARBA" id="ARBA00022723"/>
    </source>
</evidence>
<dbReference type="NCBIfam" id="TIGR01354">
    <property type="entry name" value="cyt_deam_tetra"/>
    <property type="match status" value="1"/>
</dbReference>
<organism evidence="14">
    <name type="scientific">Schistocephalus solidus</name>
    <name type="common">Tapeworm</name>
    <dbReference type="NCBI Taxonomy" id="70667"/>
    <lineage>
        <taxon>Eukaryota</taxon>
        <taxon>Metazoa</taxon>
        <taxon>Spiralia</taxon>
        <taxon>Lophotrochozoa</taxon>
        <taxon>Platyhelminthes</taxon>
        <taxon>Cestoda</taxon>
        <taxon>Eucestoda</taxon>
        <taxon>Diphyllobothriidea</taxon>
        <taxon>Diphyllobothriidae</taxon>
        <taxon>Schistocephalus</taxon>
    </lineage>
</organism>
<evidence type="ECO:0000256" key="8">
    <source>
        <dbReference type="ARBA" id="ARBA00032005"/>
    </source>
</evidence>
<comment type="cofactor">
    <cofactor evidence="1 11 12">
        <name>Zn(2+)</name>
        <dbReference type="ChEBI" id="CHEBI:29105"/>
    </cofactor>
</comment>
<dbReference type="WBParaSite" id="SSLN_0001143701-mRNA-1">
    <property type="protein sequence ID" value="SSLN_0001143701-mRNA-1"/>
    <property type="gene ID" value="SSLN_0001143701"/>
</dbReference>
<evidence type="ECO:0000313" key="17">
    <source>
        <dbReference type="WBParaSite" id="SSLN_0001143701-mRNA-1"/>
    </source>
</evidence>
<sequence length="140" mass="15192">MSTEQLTPELEALRKASLAVLKNAYCRYSNFPVGAALADKDGNIYTGVNVENASFPCGWCAEISAFGAAVTAGVTEFKGMAVAVDRDNFVSPCGRCRQVIIEFCSGTGMPLLLVNRKGEFKKCVIEDLHKMSFQSCHLKD</sequence>
<dbReference type="InterPro" id="IPR016193">
    <property type="entry name" value="Cytidine_deaminase-like"/>
</dbReference>
<dbReference type="EMBL" id="GEEE01015862">
    <property type="protein sequence ID" value="JAP47363.1"/>
    <property type="molecule type" value="Transcribed_RNA"/>
</dbReference>